<keyword evidence="3" id="KW-0238">DNA-binding</keyword>
<dbReference type="InterPro" id="IPR036864">
    <property type="entry name" value="Zn2-C6_fun-type_DNA-bd_sf"/>
</dbReference>
<dbReference type="RefSeq" id="XP_018994611.1">
    <property type="nucleotide sequence ID" value="XM_019137585.1"/>
</dbReference>
<dbReference type="InterPro" id="IPR001138">
    <property type="entry name" value="Zn2Cys6_DnaBD"/>
</dbReference>
<dbReference type="Proteomes" id="UP000094065">
    <property type="component" value="Unassembled WGS sequence"/>
</dbReference>
<evidence type="ECO:0000256" key="2">
    <source>
        <dbReference type="ARBA" id="ARBA00023015"/>
    </source>
</evidence>
<dbReference type="GO" id="GO:0000981">
    <property type="term" value="F:DNA-binding transcription factor activity, RNA polymerase II-specific"/>
    <property type="evidence" value="ECO:0007669"/>
    <property type="project" value="InterPro"/>
</dbReference>
<gene>
    <name evidence="8" type="ORF">L202_03675</name>
</gene>
<keyword evidence="9" id="KW-1185">Reference proteome</keyword>
<dbReference type="SMART" id="SM00066">
    <property type="entry name" value="GAL4"/>
    <property type="match status" value="1"/>
</dbReference>
<dbReference type="AlphaFoldDB" id="A0A1E3HTV1"/>
<dbReference type="InterPro" id="IPR051089">
    <property type="entry name" value="prtT"/>
</dbReference>
<keyword evidence="5" id="KW-0539">Nucleus</keyword>
<dbReference type="PANTHER" id="PTHR31845">
    <property type="entry name" value="FINGER DOMAIN PROTEIN, PUTATIVE-RELATED"/>
    <property type="match status" value="1"/>
</dbReference>
<name>A0A1E3HTV1_9TREE</name>
<dbReference type="GO" id="GO:0005634">
    <property type="term" value="C:nucleus"/>
    <property type="evidence" value="ECO:0007669"/>
    <property type="project" value="UniProtKB-SubCell"/>
</dbReference>
<comment type="caution">
    <text evidence="8">The sequence shown here is derived from an EMBL/GenBank/DDBJ whole genome shotgun (WGS) entry which is preliminary data.</text>
</comment>
<evidence type="ECO:0000256" key="1">
    <source>
        <dbReference type="ARBA" id="ARBA00004123"/>
    </source>
</evidence>
<feature type="domain" description="Zn(2)-C6 fungal-type" evidence="7">
    <location>
        <begin position="6"/>
        <end position="36"/>
    </location>
</feature>
<comment type="subcellular location">
    <subcellularLocation>
        <location evidence="1">Nucleus</location>
    </subcellularLocation>
</comment>
<protein>
    <recommendedName>
        <fullName evidence="7">Zn(2)-C6 fungal-type domain-containing protein</fullName>
    </recommendedName>
</protein>
<dbReference type="PANTHER" id="PTHR31845:SF17">
    <property type="entry name" value="ZN(II)2CYS6 TRANSCRIPTION FACTOR (EUROFUNG)"/>
    <property type="match status" value="1"/>
</dbReference>
<evidence type="ECO:0000256" key="3">
    <source>
        <dbReference type="ARBA" id="ARBA00023125"/>
    </source>
</evidence>
<sequence length="701" mass="78557">MGAVTACLACRSLKSKCLRANVDETCRRCSRLGVACESIPRRLGRKLGSKNVPKDGDGKDKRSRSHDDRSSSEASSYRPRKERRLSHWQREESPAEDGSPAPESPKSDDRPPSPFSNMLNILSRVANDMPRDSKPLGAGESPSLPFDRERFLDLYRQASGTLDPDPFMGMAVLEQGLDQLFGGQEQDTDIEQGEEGIYARIDQPRRDLEPHLDPVTNGLITEREARDLLSVYWSRCHPITRILDPEIHTMDYMRATSCGLFTSVLQVAAQCLPVSQHSAGIVAKLDNHIDTLYQIMSRKGMQSLELCQSMLIHNAYIRANKQHQTWPNVSMSIGMALETRLEINTLPAYMLDDPIYAHISPERKRRNIQRFWLVLTDSDRKTSFIRGRRPLLRDNVIPSMLNLEKWYQEADALPCDVVSCSSYAFQNSVATLQRNIQRTMVSQSAFTFEMHMKRVDDTLNEWRKTWYNRLSRDDQMRAEHDLRATRFALLMTPYEHRLNTGEMKEIEHDECLVAGLDLCKDAIPFLGGAVQNITPGRLYLIGYVSLCTLRIMDATSKNEGGHTPDISVFHLSILSALSSRLREIKAHPNIAVIGSVLGRRLLCACRKVAASTLGVAMDMPTPIPEDALNLLGQDMPGPGATDLSGIVRGDVPESLGGIGSLGPLDLAFSFDFTHLGDINPFLENDFNDFSSIPFVPLPPAY</sequence>
<proteinExistence type="predicted"/>
<dbReference type="Gene3D" id="4.10.240.10">
    <property type="entry name" value="Zn(2)-C6 fungal-type DNA-binding domain"/>
    <property type="match status" value="1"/>
</dbReference>
<dbReference type="GO" id="GO:0008270">
    <property type="term" value="F:zinc ion binding"/>
    <property type="evidence" value="ECO:0007669"/>
    <property type="project" value="InterPro"/>
</dbReference>
<dbReference type="EMBL" id="AWGJ01000005">
    <property type="protein sequence ID" value="ODN79764.1"/>
    <property type="molecule type" value="Genomic_DNA"/>
</dbReference>
<dbReference type="GO" id="GO:0000976">
    <property type="term" value="F:transcription cis-regulatory region binding"/>
    <property type="evidence" value="ECO:0007669"/>
    <property type="project" value="TreeGrafter"/>
</dbReference>
<reference evidence="8 9" key="1">
    <citation type="submission" date="2016-06" db="EMBL/GenBank/DDBJ databases">
        <title>Evolution of pathogenesis and genome organization in the Tremellales.</title>
        <authorList>
            <person name="Cuomo C."/>
            <person name="Litvintseva A."/>
            <person name="Heitman J."/>
            <person name="Chen Y."/>
            <person name="Sun S."/>
            <person name="Springer D."/>
            <person name="Dromer F."/>
            <person name="Young S."/>
            <person name="Zeng Q."/>
            <person name="Chapman S."/>
            <person name="Gujja S."/>
            <person name="Saif S."/>
            <person name="Birren B."/>
        </authorList>
    </citation>
    <scope>NUCLEOTIDE SEQUENCE [LARGE SCALE GENOMIC DNA]</scope>
    <source>
        <strain evidence="8 9">CBS 6039</strain>
    </source>
</reference>
<evidence type="ECO:0000256" key="5">
    <source>
        <dbReference type="ARBA" id="ARBA00023242"/>
    </source>
</evidence>
<evidence type="ECO:0000313" key="8">
    <source>
        <dbReference type="EMBL" id="ODN79764.1"/>
    </source>
</evidence>
<keyword evidence="2" id="KW-0805">Transcription regulation</keyword>
<dbReference type="PROSITE" id="PS00463">
    <property type="entry name" value="ZN2_CY6_FUNGAL_1"/>
    <property type="match status" value="1"/>
</dbReference>
<dbReference type="Pfam" id="PF00172">
    <property type="entry name" value="Zn_clus"/>
    <property type="match status" value="1"/>
</dbReference>
<dbReference type="CDD" id="cd00067">
    <property type="entry name" value="GAL4"/>
    <property type="match status" value="1"/>
</dbReference>
<dbReference type="CDD" id="cd12148">
    <property type="entry name" value="fungal_TF_MHR"/>
    <property type="match status" value="1"/>
</dbReference>
<feature type="compositionally biased region" description="Basic residues" evidence="6">
    <location>
        <begin position="78"/>
        <end position="87"/>
    </location>
</feature>
<keyword evidence="4" id="KW-0804">Transcription</keyword>
<organism evidence="8 9">
    <name type="scientific">Cryptococcus amylolentus CBS 6039</name>
    <dbReference type="NCBI Taxonomy" id="1295533"/>
    <lineage>
        <taxon>Eukaryota</taxon>
        <taxon>Fungi</taxon>
        <taxon>Dikarya</taxon>
        <taxon>Basidiomycota</taxon>
        <taxon>Agaricomycotina</taxon>
        <taxon>Tremellomycetes</taxon>
        <taxon>Tremellales</taxon>
        <taxon>Cryptococcaceae</taxon>
        <taxon>Cryptococcus</taxon>
    </lineage>
</organism>
<feature type="compositionally biased region" description="Basic and acidic residues" evidence="6">
    <location>
        <begin position="52"/>
        <end position="71"/>
    </location>
</feature>
<accession>A0A1E3HTV1</accession>
<evidence type="ECO:0000256" key="6">
    <source>
        <dbReference type="SAM" id="MobiDB-lite"/>
    </source>
</evidence>
<evidence type="ECO:0000313" key="9">
    <source>
        <dbReference type="Proteomes" id="UP000094065"/>
    </source>
</evidence>
<evidence type="ECO:0000259" key="7">
    <source>
        <dbReference type="PROSITE" id="PS00463"/>
    </source>
</evidence>
<feature type="region of interest" description="Disordered" evidence="6">
    <location>
        <begin position="46"/>
        <end position="118"/>
    </location>
</feature>
<dbReference type="GeneID" id="30154984"/>
<dbReference type="SUPFAM" id="SSF57701">
    <property type="entry name" value="Zn2/Cys6 DNA-binding domain"/>
    <property type="match status" value="1"/>
</dbReference>
<evidence type="ECO:0000256" key="4">
    <source>
        <dbReference type="ARBA" id="ARBA00023163"/>
    </source>
</evidence>
<dbReference type="OrthoDB" id="2581860at2759"/>